<evidence type="ECO:0000313" key="2">
    <source>
        <dbReference type="Proteomes" id="UP000789920"/>
    </source>
</evidence>
<sequence length="79" mass="9508">MGRFKKYLLVHRINIRKARQYRNHDSDSEDIPIINNNKYDLEDEKKADLTNNMNLSNNDEIEDQLDYESENDPTEYSEQ</sequence>
<accession>A0ACA9M725</accession>
<gene>
    <name evidence="1" type="ORF">RPERSI_LOCUS4767</name>
</gene>
<protein>
    <submittedName>
        <fullName evidence="1">29806_t:CDS:1</fullName>
    </submittedName>
</protein>
<comment type="caution">
    <text evidence="1">The sequence shown here is derived from an EMBL/GenBank/DDBJ whole genome shotgun (WGS) entry which is preliminary data.</text>
</comment>
<proteinExistence type="predicted"/>
<feature type="non-terminal residue" evidence="1">
    <location>
        <position position="1"/>
    </location>
</feature>
<dbReference type="EMBL" id="CAJVQC010006793">
    <property type="protein sequence ID" value="CAG8571328.1"/>
    <property type="molecule type" value="Genomic_DNA"/>
</dbReference>
<name>A0ACA9M725_9GLOM</name>
<evidence type="ECO:0000313" key="1">
    <source>
        <dbReference type="EMBL" id="CAG8571328.1"/>
    </source>
</evidence>
<reference evidence="1" key="1">
    <citation type="submission" date="2021-06" db="EMBL/GenBank/DDBJ databases">
        <authorList>
            <person name="Kallberg Y."/>
            <person name="Tangrot J."/>
            <person name="Rosling A."/>
        </authorList>
    </citation>
    <scope>NUCLEOTIDE SEQUENCE</scope>
    <source>
        <strain evidence="1">MA461A</strain>
    </source>
</reference>
<organism evidence="1 2">
    <name type="scientific">Racocetra persica</name>
    <dbReference type="NCBI Taxonomy" id="160502"/>
    <lineage>
        <taxon>Eukaryota</taxon>
        <taxon>Fungi</taxon>
        <taxon>Fungi incertae sedis</taxon>
        <taxon>Mucoromycota</taxon>
        <taxon>Glomeromycotina</taxon>
        <taxon>Glomeromycetes</taxon>
        <taxon>Diversisporales</taxon>
        <taxon>Gigasporaceae</taxon>
        <taxon>Racocetra</taxon>
    </lineage>
</organism>
<keyword evidence="2" id="KW-1185">Reference proteome</keyword>
<dbReference type="Proteomes" id="UP000789920">
    <property type="component" value="Unassembled WGS sequence"/>
</dbReference>